<feature type="transmembrane region" description="Helical" evidence="2">
    <location>
        <begin position="117"/>
        <end position="139"/>
    </location>
</feature>
<keyword evidence="2" id="KW-0812">Transmembrane</keyword>
<gene>
    <name evidence="3" type="ORF">Asera_50340</name>
</gene>
<proteinExistence type="predicted"/>
<reference evidence="3" key="1">
    <citation type="submission" date="2020-08" db="EMBL/GenBank/DDBJ databases">
        <title>Whole genome shotgun sequence of Actinocatenispora sera NBRC 101916.</title>
        <authorList>
            <person name="Komaki H."/>
            <person name="Tamura T."/>
        </authorList>
    </citation>
    <scope>NUCLEOTIDE SEQUENCE</scope>
    <source>
        <strain evidence="3">NBRC 101916</strain>
    </source>
</reference>
<evidence type="ECO:0000256" key="1">
    <source>
        <dbReference type="SAM" id="MobiDB-lite"/>
    </source>
</evidence>
<evidence type="ECO:0000313" key="3">
    <source>
        <dbReference type="EMBL" id="BCJ30926.1"/>
    </source>
</evidence>
<protein>
    <submittedName>
        <fullName evidence="3">Uncharacterized protein</fullName>
    </submittedName>
</protein>
<feature type="compositionally biased region" description="Basic and acidic residues" evidence="1">
    <location>
        <begin position="1"/>
        <end position="19"/>
    </location>
</feature>
<organism evidence="3 4">
    <name type="scientific">Actinocatenispora sera</name>
    <dbReference type="NCBI Taxonomy" id="390989"/>
    <lineage>
        <taxon>Bacteria</taxon>
        <taxon>Bacillati</taxon>
        <taxon>Actinomycetota</taxon>
        <taxon>Actinomycetes</taxon>
        <taxon>Micromonosporales</taxon>
        <taxon>Micromonosporaceae</taxon>
        <taxon>Actinocatenispora</taxon>
    </lineage>
</organism>
<keyword evidence="2" id="KW-1133">Transmembrane helix</keyword>
<dbReference type="AlphaFoldDB" id="A0A810L9F6"/>
<evidence type="ECO:0000256" key="2">
    <source>
        <dbReference type="SAM" id="Phobius"/>
    </source>
</evidence>
<accession>A0A810L9F6</accession>
<evidence type="ECO:0000313" key="4">
    <source>
        <dbReference type="Proteomes" id="UP000680750"/>
    </source>
</evidence>
<keyword evidence="4" id="KW-1185">Reference proteome</keyword>
<dbReference type="Proteomes" id="UP000680750">
    <property type="component" value="Chromosome"/>
</dbReference>
<keyword evidence="2" id="KW-0472">Membrane</keyword>
<dbReference type="EMBL" id="AP023354">
    <property type="protein sequence ID" value="BCJ30926.1"/>
    <property type="molecule type" value="Genomic_DNA"/>
</dbReference>
<feature type="region of interest" description="Disordered" evidence="1">
    <location>
        <begin position="1"/>
        <end position="20"/>
    </location>
</feature>
<dbReference type="KEGG" id="aser:Asera_50340"/>
<sequence>MPLGEQHREGQPDDGRFALDDPLDVVDDGLGGLPKLLRGHRGTKLVERVLGGHRPPPCPPHAFAARTRPGAVTDAYRPATVCASQPGDDGLPECILSGYTGTAGLPADHLSTTLPSLFAIVVPTIPFAVPAAGAPFAILTAPPRSRYRRSSGMCGWLPGAATGCRAAAPGR</sequence>
<name>A0A810L9F6_9ACTN</name>